<name>A0A848DDI0_9PSEU</name>
<evidence type="ECO:0000256" key="1">
    <source>
        <dbReference type="SAM" id="MobiDB-lite"/>
    </source>
</evidence>
<proteinExistence type="predicted"/>
<gene>
    <name evidence="2" type="ORF">HF519_03460</name>
</gene>
<dbReference type="Proteomes" id="UP000586918">
    <property type="component" value="Unassembled WGS sequence"/>
</dbReference>
<protein>
    <submittedName>
        <fullName evidence="2">Uncharacterized protein</fullName>
    </submittedName>
</protein>
<organism evidence="2 3">
    <name type="scientific">Pseudonocardia bannensis</name>
    <dbReference type="NCBI Taxonomy" id="630973"/>
    <lineage>
        <taxon>Bacteria</taxon>
        <taxon>Bacillati</taxon>
        <taxon>Actinomycetota</taxon>
        <taxon>Actinomycetes</taxon>
        <taxon>Pseudonocardiales</taxon>
        <taxon>Pseudonocardiaceae</taxon>
        <taxon>Pseudonocardia</taxon>
    </lineage>
</organism>
<evidence type="ECO:0000313" key="2">
    <source>
        <dbReference type="EMBL" id="NMH90654.1"/>
    </source>
</evidence>
<accession>A0A848DDI0</accession>
<reference evidence="2 3" key="1">
    <citation type="submission" date="2020-04" db="EMBL/GenBank/DDBJ databases">
        <authorList>
            <person name="Klaysubun C."/>
            <person name="Duangmal K."/>
            <person name="Lipun K."/>
        </authorList>
    </citation>
    <scope>NUCLEOTIDE SEQUENCE [LARGE SCALE GENOMIC DNA]</scope>
    <source>
        <strain evidence="2 3">DSM 45300</strain>
    </source>
</reference>
<sequence length="104" mass="11450">MTSEGDRSAPGPVATITGPSGSHLQAGGSASEVMLKFWDDWATTTYERQRRTFARIGADMSWTEPLIAPDFIADLARYDGIVLESPHYLDNEYLLADEIRSAGR</sequence>
<dbReference type="EMBL" id="JAAXKZ010000007">
    <property type="protein sequence ID" value="NMH90654.1"/>
    <property type="molecule type" value="Genomic_DNA"/>
</dbReference>
<keyword evidence="3" id="KW-1185">Reference proteome</keyword>
<comment type="caution">
    <text evidence="2">The sequence shown here is derived from an EMBL/GenBank/DDBJ whole genome shotgun (WGS) entry which is preliminary data.</text>
</comment>
<dbReference type="AlphaFoldDB" id="A0A848DDI0"/>
<feature type="region of interest" description="Disordered" evidence="1">
    <location>
        <begin position="1"/>
        <end position="27"/>
    </location>
</feature>
<evidence type="ECO:0000313" key="3">
    <source>
        <dbReference type="Proteomes" id="UP000586918"/>
    </source>
</evidence>
<dbReference type="RefSeq" id="WP_169410151.1">
    <property type="nucleotide sequence ID" value="NZ_JAAXKZ010000007.1"/>
</dbReference>